<gene>
    <name evidence="3" type="ORF">PoMZ_09873</name>
</gene>
<feature type="compositionally biased region" description="Polar residues" evidence="1">
    <location>
        <begin position="1"/>
        <end position="25"/>
    </location>
</feature>
<feature type="compositionally biased region" description="Gly residues" evidence="1">
    <location>
        <begin position="944"/>
        <end position="956"/>
    </location>
</feature>
<feature type="compositionally biased region" description="Basic and acidic residues" evidence="1">
    <location>
        <begin position="727"/>
        <end position="740"/>
    </location>
</feature>
<protein>
    <recommendedName>
        <fullName evidence="2">DUF6987 domain-containing protein</fullName>
    </recommendedName>
</protein>
<feature type="compositionally biased region" description="Basic and acidic residues" evidence="1">
    <location>
        <begin position="48"/>
        <end position="66"/>
    </location>
</feature>
<name>A0A4P7MVQ7_PYROR</name>
<dbReference type="InterPro" id="IPR022124">
    <property type="entry name" value="DUF3659"/>
</dbReference>
<accession>A0A4P7MVQ7</accession>
<feature type="compositionally biased region" description="Basic and acidic residues" evidence="1">
    <location>
        <begin position="319"/>
        <end position="362"/>
    </location>
</feature>
<feature type="compositionally biased region" description="Acidic residues" evidence="1">
    <location>
        <begin position="67"/>
        <end position="83"/>
    </location>
</feature>
<evidence type="ECO:0000259" key="2">
    <source>
        <dbReference type="Pfam" id="PF22485"/>
    </source>
</evidence>
<dbReference type="Pfam" id="PF12396">
    <property type="entry name" value="DUF3659"/>
    <property type="match status" value="5"/>
</dbReference>
<dbReference type="Proteomes" id="UP000294847">
    <property type="component" value="Chromosome 1"/>
</dbReference>
<reference evidence="3 4" key="1">
    <citation type="journal article" date="2019" name="Mol. Biol. Evol.">
        <title>Blast fungal genomes show frequent chromosomal changes, gene gains and losses, and effector gene turnover.</title>
        <authorList>
            <person name="Gomez Luciano L.B."/>
            <person name="Jason Tsai I."/>
            <person name="Chuma I."/>
            <person name="Tosa Y."/>
            <person name="Chen Y.H."/>
            <person name="Li J.Y."/>
            <person name="Li M.Y."/>
            <person name="Jade Lu M.Y."/>
            <person name="Nakayashiki H."/>
            <person name="Li W.H."/>
        </authorList>
    </citation>
    <scope>NUCLEOTIDE SEQUENCE [LARGE SCALE GENOMIC DNA]</scope>
    <source>
        <strain evidence="3">MZ5-1-6</strain>
    </source>
</reference>
<dbReference type="AlphaFoldDB" id="A0A4P7MVQ7"/>
<dbReference type="InterPro" id="IPR054256">
    <property type="entry name" value="DUF6987"/>
</dbReference>
<feature type="region of interest" description="Disordered" evidence="1">
    <location>
        <begin position="1"/>
        <end position="363"/>
    </location>
</feature>
<dbReference type="PANTHER" id="PTHR39461">
    <property type="entry name" value="LEA DOMAIN PROTEIN (AFU_ORTHOLOGUE AFUA_8G04920)"/>
    <property type="match status" value="1"/>
</dbReference>
<dbReference type="Pfam" id="PF22485">
    <property type="entry name" value="DUF6987"/>
    <property type="match status" value="1"/>
</dbReference>
<feature type="compositionally biased region" description="Basic and acidic residues" evidence="1">
    <location>
        <begin position="84"/>
        <end position="100"/>
    </location>
</feature>
<evidence type="ECO:0000256" key="1">
    <source>
        <dbReference type="SAM" id="MobiDB-lite"/>
    </source>
</evidence>
<feature type="region of interest" description="Disordered" evidence="1">
    <location>
        <begin position="936"/>
        <end position="956"/>
    </location>
</feature>
<feature type="domain" description="DUF6987" evidence="2">
    <location>
        <begin position="731"/>
        <end position="929"/>
    </location>
</feature>
<evidence type="ECO:0000313" key="3">
    <source>
        <dbReference type="EMBL" id="QBZ54179.1"/>
    </source>
</evidence>
<sequence length="956" mass="100950">MAEVAQSVTSSPWEKTTKDNGANNNKDQEEYFREIKASDKSQAQSEIGSKKDAASEVADETKKDLPTDDDDQVPAEELTPEDAVDSRSRVDSKVDSKVDPEGEADGDSGVDMDKHDLDEVEPEPMSETSTERIKKAAEDGSSNNPLAALDEDKSALGKVTGQLGDATEPVTETAQEATSKVGDVAKEGGSKVGDVAKEGGSKVGEVTSKVGEATGLVGSQAGEATSQVDSKLGEGEQKLGETTEAGEEKLGETAEAGEEKLGETTEASEEKLGETTEAGEEKLDEAGEKLDETKEGTEEKLDDATKEGEQTLDETAEAGEEKVGETTEAGEEKLGETTEAGEEKLGETTEAGEEKLDEAGEKIEEEADKVDFSILKGGKVNKGGNVVNSDGKVIGRIKEGVMAHLVGKRTDEEGAIWNDSGEIIGRAEPIPKDELETMTKESGPFEAFPDATVNAKGMVVFNEEEIGKVIEGDIKKLRGMKVDPDGDILDRSGNVVGKAERWEPEPEPEAEPEPEVDRSILAGKRVNKAGNVVDSSGTIFGRVVEGDPKRMIGRMCDKKGNILSESGDVIGRAEIVTEGEREGSKEGPFAELQGLTVRKDGMVITPGGDVVGRLTKGDGKTLAGRGVDEDGDVCDKNGNVLGHAERYEEPEVEKKKNPLSGRRVNKEGNVVDADGNLVGKLTSGNLSICSGKEIDDDGDVVDGKGTTIGHVSLLEDIPPEPVEEQSPEDKAKEEQAEKDKELAKKMSMLIEGVLEKVKPICAMINSKIEKAERTPKDELDEEALVRDVRPLIEEGGKILSEANGGIRGLDPDGRIQANAKHKTASREATPEEYHLADNLKELTGTVTKCIDDAKKKLEGMPHAKKELNPLWGLLSEPLFQILAAVGLLLNGVLGLVGQLLSGLGLGGLVDGLLGGLGIKKILAGFGLGSLTDSLTGQNQKKKSGGGGGGLLGGVLG</sequence>
<feature type="compositionally biased region" description="Basic and acidic residues" evidence="1">
    <location>
        <begin position="183"/>
        <end position="200"/>
    </location>
</feature>
<dbReference type="PANTHER" id="PTHR39461:SF1">
    <property type="entry name" value="LEA DOMAIN PROTEIN (AFU_ORTHOLOGUE AFUA_8G04920)"/>
    <property type="match status" value="1"/>
</dbReference>
<feature type="compositionally biased region" description="Acidic residues" evidence="1">
    <location>
        <begin position="717"/>
        <end position="726"/>
    </location>
</feature>
<proteinExistence type="predicted"/>
<feature type="compositionally biased region" description="Basic and acidic residues" evidence="1">
    <location>
        <begin position="231"/>
        <end position="309"/>
    </location>
</feature>
<dbReference type="Gene3D" id="1.20.120.20">
    <property type="entry name" value="Apolipoprotein"/>
    <property type="match status" value="1"/>
</dbReference>
<organism evidence="3 4">
    <name type="scientific">Pyricularia oryzae</name>
    <name type="common">Rice blast fungus</name>
    <name type="synonym">Magnaporthe oryzae</name>
    <dbReference type="NCBI Taxonomy" id="318829"/>
    <lineage>
        <taxon>Eukaryota</taxon>
        <taxon>Fungi</taxon>
        <taxon>Dikarya</taxon>
        <taxon>Ascomycota</taxon>
        <taxon>Pezizomycotina</taxon>
        <taxon>Sordariomycetes</taxon>
        <taxon>Sordariomycetidae</taxon>
        <taxon>Magnaporthales</taxon>
        <taxon>Pyriculariaceae</taxon>
        <taxon>Pyricularia</taxon>
    </lineage>
</organism>
<evidence type="ECO:0000313" key="4">
    <source>
        <dbReference type="Proteomes" id="UP000294847"/>
    </source>
</evidence>
<feature type="compositionally biased region" description="Basic and acidic residues" evidence="1">
    <location>
        <begin position="129"/>
        <end position="138"/>
    </location>
</feature>
<feature type="region of interest" description="Disordered" evidence="1">
    <location>
        <begin position="714"/>
        <end position="740"/>
    </location>
</feature>
<dbReference type="EMBL" id="CP034204">
    <property type="protein sequence ID" value="QBZ54179.1"/>
    <property type="molecule type" value="Genomic_DNA"/>
</dbReference>
<feature type="compositionally biased region" description="Basic and acidic residues" evidence="1">
    <location>
        <begin position="26"/>
        <end position="39"/>
    </location>
</feature>
<feature type="compositionally biased region" description="Acidic residues" evidence="1">
    <location>
        <begin position="101"/>
        <end position="110"/>
    </location>
</feature>